<evidence type="ECO:0000259" key="2">
    <source>
        <dbReference type="Pfam" id="PF02541"/>
    </source>
</evidence>
<dbReference type="GO" id="GO:0006357">
    <property type="term" value="P:regulation of transcription by RNA polymerase II"/>
    <property type="evidence" value="ECO:0007669"/>
    <property type="project" value="TreeGrafter"/>
</dbReference>
<organism evidence="4 5">
    <name type="scientific">Bombardia bombarda</name>
    <dbReference type="NCBI Taxonomy" id="252184"/>
    <lineage>
        <taxon>Eukaryota</taxon>
        <taxon>Fungi</taxon>
        <taxon>Dikarya</taxon>
        <taxon>Ascomycota</taxon>
        <taxon>Pezizomycotina</taxon>
        <taxon>Sordariomycetes</taxon>
        <taxon>Sordariomycetidae</taxon>
        <taxon>Sordariales</taxon>
        <taxon>Lasiosphaeriaceae</taxon>
        <taxon>Bombardia</taxon>
    </lineage>
</organism>
<dbReference type="PANTHER" id="PTHR30005:SF0">
    <property type="entry name" value="RETROGRADE REGULATION PROTEIN 2"/>
    <property type="match status" value="1"/>
</dbReference>
<dbReference type="Pfam" id="PF23566">
    <property type="entry name" value="RTG2_C"/>
    <property type="match status" value="1"/>
</dbReference>
<feature type="domain" description="RTG2 C-terminal" evidence="3">
    <location>
        <begin position="435"/>
        <end position="621"/>
    </location>
</feature>
<proteinExistence type="predicted"/>
<dbReference type="EMBL" id="JAULSR010000005">
    <property type="protein sequence ID" value="KAK0618196.1"/>
    <property type="molecule type" value="Genomic_DNA"/>
</dbReference>
<dbReference type="Proteomes" id="UP001174934">
    <property type="component" value="Unassembled WGS sequence"/>
</dbReference>
<dbReference type="InterPro" id="IPR057512">
    <property type="entry name" value="RTG2_C"/>
</dbReference>
<evidence type="ECO:0000256" key="1">
    <source>
        <dbReference type="SAM" id="MobiDB-lite"/>
    </source>
</evidence>
<feature type="region of interest" description="Disordered" evidence="1">
    <location>
        <begin position="73"/>
        <end position="94"/>
    </location>
</feature>
<dbReference type="InterPro" id="IPR003695">
    <property type="entry name" value="Ppx_GppA_N"/>
</dbReference>
<dbReference type="Gene3D" id="3.30.420.150">
    <property type="entry name" value="Exopolyphosphatase. Domain 2"/>
    <property type="match status" value="1"/>
</dbReference>
<dbReference type="Pfam" id="PF02541">
    <property type="entry name" value="Ppx-GppA"/>
    <property type="match status" value="1"/>
</dbReference>
<dbReference type="InterPro" id="IPR043129">
    <property type="entry name" value="ATPase_NBD"/>
</dbReference>
<feature type="domain" description="Ppx/GppA phosphatase N-terminal" evidence="2">
    <location>
        <begin position="102"/>
        <end position="400"/>
    </location>
</feature>
<name>A0AA39WMQ4_9PEZI</name>
<keyword evidence="5" id="KW-1185">Reference proteome</keyword>
<evidence type="ECO:0000259" key="3">
    <source>
        <dbReference type="Pfam" id="PF23566"/>
    </source>
</evidence>
<accession>A0AA39WMQ4</accession>
<evidence type="ECO:0000313" key="5">
    <source>
        <dbReference type="Proteomes" id="UP001174934"/>
    </source>
</evidence>
<dbReference type="SUPFAM" id="SSF53067">
    <property type="entry name" value="Actin-like ATPase domain"/>
    <property type="match status" value="2"/>
</dbReference>
<comment type="caution">
    <text evidence="4">The sequence shown here is derived from an EMBL/GenBank/DDBJ whole genome shotgun (WGS) entry which is preliminary data.</text>
</comment>
<dbReference type="InterPro" id="IPR050273">
    <property type="entry name" value="GppA/Ppx_hydrolase"/>
</dbReference>
<evidence type="ECO:0000313" key="4">
    <source>
        <dbReference type="EMBL" id="KAK0618196.1"/>
    </source>
</evidence>
<reference evidence="4" key="1">
    <citation type="submission" date="2023-06" db="EMBL/GenBank/DDBJ databases">
        <title>Genome-scale phylogeny and comparative genomics of the fungal order Sordariales.</title>
        <authorList>
            <consortium name="Lawrence Berkeley National Laboratory"/>
            <person name="Hensen N."/>
            <person name="Bonometti L."/>
            <person name="Westerberg I."/>
            <person name="Brannstrom I.O."/>
            <person name="Guillou S."/>
            <person name="Cros-Aarteil S."/>
            <person name="Calhoun S."/>
            <person name="Haridas S."/>
            <person name="Kuo A."/>
            <person name="Mondo S."/>
            <person name="Pangilinan J."/>
            <person name="Riley R."/>
            <person name="LaButti K."/>
            <person name="Andreopoulos B."/>
            <person name="Lipzen A."/>
            <person name="Chen C."/>
            <person name="Yanf M."/>
            <person name="Daum C."/>
            <person name="Ng V."/>
            <person name="Clum A."/>
            <person name="Steindorff A."/>
            <person name="Ohm R."/>
            <person name="Martin F."/>
            <person name="Silar P."/>
            <person name="Natvig D."/>
            <person name="Lalanne C."/>
            <person name="Gautier V."/>
            <person name="Ament-velasquez S.L."/>
            <person name="Kruys A."/>
            <person name="Hutchinson M.I."/>
            <person name="Powell A.J."/>
            <person name="Barry K."/>
            <person name="Miller A.N."/>
            <person name="Grigoriev I.V."/>
            <person name="Debuchy R."/>
            <person name="Gladieux P."/>
            <person name="Thoren M.H."/>
            <person name="Johannesson H."/>
        </authorList>
    </citation>
    <scope>NUCLEOTIDE SEQUENCE</scope>
    <source>
        <strain evidence="4">SMH3391-2</strain>
    </source>
</reference>
<dbReference type="AlphaFoldDB" id="A0AA39WMQ4"/>
<gene>
    <name evidence="4" type="ORF">B0T17DRAFT_496375</name>
</gene>
<dbReference type="Gene3D" id="3.30.420.40">
    <property type="match status" value="1"/>
</dbReference>
<sequence>MALPVDIITLENFEDKMPRWDPASSSHLYALVDMGSNGIRFSISDLSPPRARLLKCIYRERAAISLFDALNKDKKDKDEGDDEEDRSVQQATSSRPLTFPVETIDLVARTLARFRGIAVNDYGVPPAQVTVFATEAMRRAQNATAMLEAIRVEAPDLVVHILEPQVETLFGSVGARSGFTHVKGLFLDLGGGSVQMTYMDTVAAAAAQAQNEGQPGYEVKAALAGQSLPFGAARLIRVLESTDTEMQTTEISKLSSGMTEAFAKLRSTFPTLEATAASASDDDKYEDDKDNSGVDIYLCGGGFRGYGSMLMHTDPIQPYPIPAIGSYTVSGKAFVRTKDMLKVNKTFDGKIFGLSKRRRAQFPAIVTVVDALIAAVPRIRSVTFCSGGNREGALMMKLPQEIRESDPVAHLHAPLAPSITLAQDQEEAQQDARLQVVVDALLSALPENLKLASAVNVFGLHLSPLYASQIWARAGDDADANASAALHDAVTRNPGCPGLTHLARAVLGLTLCARWGSNLGPIDQQLHHNLRMLLDAADPDAAFWADYTGAVAAALATVVSASPKSQGAVEDNVKFHCTAENGKKKLKIRLTISVNDRTASGIDLDDLADLFRKVGKKKDDKKVDVTITRLG</sequence>
<dbReference type="FunFam" id="3.30.420.40:FF:000191">
    <property type="entry name" value="Retrograde regulation protein 2"/>
    <property type="match status" value="1"/>
</dbReference>
<protein>
    <submittedName>
        <fullName evidence="4">Ppx/GppA phosphatase family-domain-containing protein</fullName>
    </submittedName>
</protein>
<dbReference type="PANTHER" id="PTHR30005">
    <property type="entry name" value="EXOPOLYPHOSPHATASE"/>
    <property type="match status" value="1"/>
</dbReference>